<protein>
    <submittedName>
        <fullName evidence="2">Uncharacterized protein DUF4154</fullName>
    </submittedName>
</protein>
<dbReference type="AlphaFoldDB" id="A0A2W7NZT6"/>
<accession>A0A2W7NZT6</accession>
<comment type="caution">
    <text evidence="2">The sequence shown here is derived from an EMBL/GenBank/DDBJ whole genome shotgun (WGS) entry which is preliminary data.</text>
</comment>
<dbReference type="InterPro" id="IPR025293">
    <property type="entry name" value="YfiR/HmsC-like"/>
</dbReference>
<dbReference type="RefSeq" id="WP_111445592.1">
    <property type="nucleotide sequence ID" value="NZ_QKZK01000012.1"/>
</dbReference>
<reference evidence="2 3" key="1">
    <citation type="submission" date="2018-06" db="EMBL/GenBank/DDBJ databases">
        <title>Genomic Encyclopedia of Archaeal and Bacterial Type Strains, Phase II (KMG-II): from individual species to whole genera.</title>
        <authorList>
            <person name="Goeker M."/>
        </authorList>
    </citation>
    <scope>NUCLEOTIDE SEQUENCE [LARGE SCALE GENOMIC DNA]</scope>
    <source>
        <strain evidence="2 3">DSM 6779</strain>
    </source>
</reference>
<evidence type="ECO:0000313" key="3">
    <source>
        <dbReference type="Proteomes" id="UP000249239"/>
    </source>
</evidence>
<feature type="signal peptide" evidence="1">
    <location>
        <begin position="1"/>
        <end position="19"/>
    </location>
</feature>
<gene>
    <name evidence="2" type="ORF">LX69_01802</name>
</gene>
<dbReference type="Pfam" id="PF13689">
    <property type="entry name" value="DUF4154"/>
    <property type="match status" value="1"/>
</dbReference>
<evidence type="ECO:0000256" key="1">
    <source>
        <dbReference type="SAM" id="SignalP"/>
    </source>
</evidence>
<dbReference type="OrthoDB" id="1342147at2"/>
<proteinExistence type="predicted"/>
<keyword evidence="1" id="KW-0732">Signal</keyword>
<organism evidence="2 3">
    <name type="scientific">Breznakibacter xylanolyticus</name>
    <dbReference type="NCBI Taxonomy" id="990"/>
    <lineage>
        <taxon>Bacteria</taxon>
        <taxon>Pseudomonadati</taxon>
        <taxon>Bacteroidota</taxon>
        <taxon>Bacteroidia</taxon>
        <taxon>Marinilabiliales</taxon>
        <taxon>Marinilabiliaceae</taxon>
        <taxon>Breznakibacter</taxon>
    </lineage>
</organism>
<sequence length="171" mass="18862">MKKTILIVILALSMFSIHAYSQEAKYKATFTLNFIRYIGWPETSTQGDFVIGVVRSKEIADHLKQQSAGKKFGFQDVVIKEFKTVDEITKCQVIFVASSANFARNAETISNKVGKNALIVTEAEGATNKGAIINFVIRDDKLKFEISKANASRASLQISSKLETMASAISM</sequence>
<evidence type="ECO:0000313" key="2">
    <source>
        <dbReference type="EMBL" id="PZX16732.1"/>
    </source>
</evidence>
<name>A0A2W7NZT6_9BACT</name>
<dbReference type="EMBL" id="QKZK01000012">
    <property type="protein sequence ID" value="PZX16732.1"/>
    <property type="molecule type" value="Genomic_DNA"/>
</dbReference>
<dbReference type="Proteomes" id="UP000249239">
    <property type="component" value="Unassembled WGS sequence"/>
</dbReference>
<keyword evidence="3" id="KW-1185">Reference proteome</keyword>
<feature type="chain" id="PRO_5015839911" evidence="1">
    <location>
        <begin position="20"/>
        <end position="171"/>
    </location>
</feature>